<organism evidence="2 3">
    <name type="scientific">Mesosutterella multiformis</name>
    <dbReference type="NCBI Taxonomy" id="2259133"/>
    <lineage>
        <taxon>Bacteria</taxon>
        <taxon>Pseudomonadati</taxon>
        <taxon>Pseudomonadota</taxon>
        <taxon>Betaproteobacteria</taxon>
        <taxon>Burkholderiales</taxon>
        <taxon>Sutterellaceae</taxon>
        <taxon>Mesosutterella</taxon>
    </lineage>
</organism>
<keyword evidence="1" id="KW-1133">Transmembrane helix</keyword>
<evidence type="ECO:0000313" key="2">
    <source>
        <dbReference type="EMBL" id="GBO93446.1"/>
    </source>
</evidence>
<feature type="transmembrane region" description="Helical" evidence="1">
    <location>
        <begin position="25"/>
        <end position="45"/>
    </location>
</feature>
<comment type="caution">
    <text evidence="2">The sequence shown here is derived from an EMBL/GenBank/DDBJ whole genome shotgun (WGS) entry which is preliminary data.</text>
</comment>
<dbReference type="AlphaFoldDB" id="A0A388SB59"/>
<keyword evidence="1" id="KW-0472">Membrane</keyword>
<evidence type="ECO:0008006" key="4">
    <source>
        <dbReference type="Google" id="ProtNLM"/>
    </source>
</evidence>
<name>A0A388SB59_9BURK</name>
<reference evidence="2 3" key="1">
    <citation type="journal article" date="2018" name="Int. J. Syst. Evol. Microbiol.">
        <title>Mesosutterella multiformis gen. nov., sp. nov., a member of the family Sutterellaceae and Sutterella megalosphaeroides sp. nov., isolated from human faeces.</title>
        <authorList>
            <person name="Sakamoto M."/>
            <person name="Ikeyama N."/>
            <person name="Kunihiro T."/>
            <person name="Iino T."/>
            <person name="Yuki M."/>
            <person name="Ohkuma M."/>
        </authorList>
    </citation>
    <scope>NUCLEOTIDE SEQUENCE [LARGE SCALE GENOMIC DNA]</scope>
    <source>
        <strain evidence="2 3">4NBBH2</strain>
    </source>
</reference>
<gene>
    <name evidence="2" type="ORF">MESMUL_08000</name>
</gene>
<dbReference type="Proteomes" id="UP000266091">
    <property type="component" value="Unassembled WGS sequence"/>
</dbReference>
<protein>
    <recommendedName>
        <fullName evidence="4">DUF4405 domain-containing protein</fullName>
    </recommendedName>
</protein>
<feature type="transmembrane region" description="Helical" evidence="1">
    <location>
        <begin position="61"/>
        <end position="86"/>
    </location>
</feature>
<sequence length="121" mass="13041">MAIISALFFAAALIGLFLPGYTHEVLGLCFLAAVILHNAGSLGFYRDLAAGKLEGKRKKDAAVILAIAAAVILLILSGCVIFLNYFMGASILPSFDWMTLHIAAAIVSFLLMLLHMKQEWS</sequence>
<dbReference type="EMBL" id="BGZJ01000001">
    <property type="protein sequence ID" value="GBO93446.1"/>
    <property type="molecule type" value="Genomic_DNA"/>
</dbReference>
<accession>A0A388SB59</accession>
<keyword evidence="1" id="KW-0812">Transmembrane</keyword>
<evidence type="ECO:0000256" key="1">
    <source>
        <dbReference type="SAM" id="Phobius"/>
    </source>
</evidence>
<dbReference type="RefSeq" id="WP_116269825.1">
    <property type="nucleotide sequence ID" value="NZ_BGZJ01000001.1"/>
</dbReference>
<keyword evidence="3" id="KW-1185">Reference proteome</keyword>
<proteinExistence type="predicted"/>
<feature type="transmembrane region" description="Helical" evidence="1">
    <location>
        <begin position="98"/>
        <end position="116"/>
    </location>
</feature>
<dbReference type="OrthoDB" id="9905563at2"/>
<evidence type="ECO:0000313" key="3">
    <source>
        <dbReference type="Proteomes" id="UP000266091"/>
    </source>
</evidence>